<dbReference type="OrthoDB" id="5290748at2"/>
<dbReference type="GO" id="GO:0046872">
    <property type="term" value="F:metal ion binding"/>
    <property type="evidence" value="ECO:0007669"/>
    <property type="project" value="UniProtKB-KW"/>
</dbReference>
<dbReference type="EMBL" id="FOSV01000002">
    <property type="protein sequence ID" value="SFK46558.1"/>
    <property type="molecule type" value="Genomic_DNA"/>
</dbReference>
<evidence type="ECO:0000259" key="11">
    <source>
        <dbReference type="SMART" id="SM00986"/>
    </source>
</evidence>
<keyword evidence="5" id="KW-0227">DNA damage</keyword>
<keyword evidence="7" id="KW-0408">Iron</keyword>
<dbReference type="NCBIfam" id="TIGR03914">
    <property type="entry name" value="UDG_fam_dom"/>
    <property type="match status" value="1"/>
</dbReference>
<evidence type="ECO:0000313" key="13">
    <source>
        <dbReference type="Proteomes" id="UP000198804"/>
    </source>
</evidence>
<organism evidence="12 13">
    <name type="scientific">Methylorubrum salsuginis</name>
    <dbReference type="NCBI Taxonomy" id="414703"/>
    <lineage>
        <taxon>Bacteria</taxon>
        <taxon>Pseudomonadati</taxon>
        <taxon>Pseudomonadota</taxon>
        <taxon>Alphaproteobacteria</taxon>
        <taxon>Hyphomicrobiales</taxon>
        <taxon>Methylobacteriaceae</taxon>
        <taxon>Methylorubrum</taxon>
    </lineage>
</organism>
<evidence type="ECO:0000256" key="1">
    <source>
        <dbReference type="ARBA" id="ARBA00006521"/>
    </source>
</evidence>
<dbReference type="InterPro" id="IPR023875">
    <property type="entry name" value="DNA_repair_put"/>
</dbReference>
<protein>
    <recommendedName>
        <fullName evidence="2">Type-4 uracil-DNA glycosylase</fullName>
    </recommendedName>
</protein>
<dbReference type="InterPro" id="IPR005122">
    <property type="entry name" value="Uracil-DNA_glycosylase-like"/>
</dbReference>
<proteinExistence type="inferred from homology"/>
<evidence type="ECO:0000256" key="5">
    <source>
        <dbReference type="ARBA" id="ARBA00022763"/>
    </source>
</evidence>
<keyword evidence="3" id="KW-0004">4Fe-4S</keyword>
<evidence type="ECO:0000256" key="8">
    <source>
        <dbReference type="ARBA" id="ARBA00023014"/>
    </source>
</evidence>
<keyword evidence="8" id="KW-0411">Iron-sulfur</keyword>
<keyword evidence="6" id="KW-0378">Hydrolase</keyword>
<dbReference type="InterPro" id="IPR036895">
    <property type="entry name" value="Uracil-DNA_glycosylase-like_sf"/>
</dbReference>
<dbReference type="InterPro" id="IPR051536">
    <property type="entry name" value="UDG_Type-4/5"/>
</dbReference>
<evidence type="ECO:0000313" key="12">
    <source>
        <dbReference type="EMBL" id="SFK46558.1"/>
    </source>
</evidence>
<dbReference type="STRING" id="414703.SAMN04488125_10254"/>
<dbReference type="AlphaFoldDB" id="A0A1I3ZRB5"/>
<dbReference type="SUPFAM" id="SSF52141">
    <property type="entry name" value="Uracil-DNA glycosylase-like"/>
    <property type="match status" value="1"/>
</dbReference>
<dbReference type="SMART" id="SM00987">
    <property type="entry name" value="UreE_C"/>
    <property type="match status" value="1"/>
</dbReference>
<evidence type="ECO:0000256" key="6">
    <source>
        <dbReference type="ARBA" id="ARBA00022801"/>
    </source>
</evidence>
<keyword evidence="13" id="KW-1185">Reference proteome</keyword>
<sequence>MGESHHQNPPPSAGEGACGAGGRGEPRSRLAALDLNTPEASLPSPDLLRRPPSPAEGGGKCRGIHVATLSPGADLPGFRAAARSLIAANVPPEATVWQTESLCLFGSDPAPSDAPPLALPRPVTDLIPMVAPHRDPERYGLLYALIWRVLHGERALMEVASDPLVHRLHRMRKGIARDLHKMHAFLRFRRVPNEPERYVAWFEPDHHILEAAAPFFVDRFRNLRWSILTPEGSAHWDGALTFGPPGRREDAPEGDAFEAGWRDYYESTFNPARLNLDAMRAEMPRKYWRNMPETATIPALVRAAGARAQAMIEKAPTMPEKRDPVRAVERMARDEPDSLEALNAVIARSEPLVPGATQAVLGEGPIGASIAFVGEQPGDQEDRQGRPFVGPAGQLLSRALDEAGIDRSQAYLTNAVKHFKFSLRGKRRIHEKPTAGEVSHYRWWLDRELDFVGPKLVVALGATAVLALTGKQIPITRARGPAAFGRPFGGFITVHPSYLLRLPDAAKEEAYRAFVADLRRVHDLARAPS</sequence>
<accession>A0A1I3ZRB5</accession>
<evidence type="ECO:0000256" key="2">
    <source>
        <dbReference type="ARBA" id="ARBA00019403"/>
    </source>
</evidence>
<name>A0A1I3ZRB5_9HYPH</name>
<dbReference type="InterPro" id="IPR005273">
    <property type="entry name" value="Ura-DNA_glyco_family4"/>
</dbReference>
<keyword evidence="4" id="KW-0479">Metal-binding</keyword>
<dbReference type="GO" id="GO:0097506">
    <property type="term" value="F:deaminated base DNA N-glycosylase activity"/>
    <property type="evidence" value="ECO:0007669"/>
    <property type="project" value="UniProtKB-ARBA"/>
</dbReference>
<dbReference type="GO" id="GO:0006281">
    <property type="term" value="P:DNA repair"/>
    <property type="evidence" value="ECO:0007669"/>
    <property type="project" value="UniProtKB-KW"/>
</dbReference>
<evidence type="ECO:0000256" key="3">
    <source>
        <dbReference type="ARBA" id="ARBA00022485"/>
    </source>
</evidence>
<evidence type="ECO:0000256" key="4">
    <source>
        <dbReference type="ARBA" id="ARBA00022723"/>
    </source>
</evidence>
<dbReference type="Pfam" id="PF13566">
    <property type="entry name" value="DUF4130"/>
    <property type="match status" value="1"/>
</dbReference>
<evidence type="ECO:0000256" key="10">
    <source>
        <dbReference type="SAM" id="MobiDB-lite"/>
    </source>
</evidence>
<dbReference type="Gene3D" id="3.40.470.10">
    <property type="entry name" value="Uracil-DNA glycosylase-like domain"/>
    <property type="match status" value="1"/>
</dbReference>
<keyword evidence="9" id="KW-0234">DNA repair</keyword>
<dbReference type="PANTHER" id="PTHR33693">
    <property type="entry name" value="TYPE-5 URACIL-DNA GLYCOSYLASE"/>
    <property type="match status" value="1"/>
</dbReference>
<comment type="similarity">
    <text evidence="1">Belongs to the uracil-DNA glycosylase (UDG) superfamily. Type 4 (UDGa) family.</text>
</comment>
<dbReference type="PANTHER" id="PTHR33693:SF9">
    <property type="entry name" value="TYPE-4 URACIL-DNA GLYCOSYLASE"/>
    <property type="match status" value="1"/>
</dbReference>
<dbReference type="SMART" id="SM00986">
    <property type="entry name" value="UDG"/>
    <property type="match status" value="1"/>
</dbReference>
<dbReference type="GO" id="GO:0051539">
    <property type="term" value="F:4 iron, 4 sulfur cluster binding"/>
    <property type="evidence" value="ECO:0007669"/>
    <property type="project" value="UniProtKB-KW"/>
</dbReference>
<dbReference type="Proteomes" id="UP000198804">
    <property type="component" value="Unassembled WGS sequence"/>
</dbReference>
<feature type="domain" description="Uracil-DNA glycosylase-like" evidence="11">
    <location>
        <begin position="361"/>
        <end position="519"/>
    </location>
</feature>
<dbReference type="NCBIfam" id="TIGR03915">
    <property type="entry name" value="SAM_7_link_chp"/>
    <property type="match status" value="1"/>
</dbReference>
<dbReference type="CDD" id="cd10030">
    <property type="entry name" value="UDG-F4_TTUDGA_SPO1dp_like"/>
    <property type="match status" value="1"/>
</dbReference>
<evidence type="ECO:0000256" key="7">
    <source>
        <dbReference type="ARBA" id="ARBA00023004"/>
    </source>
</evidence>
<feature type="region of interest" description="Disordered" evidence="10">
    <location>
        <begin position="1"/>
        <end position="62"/>
    </location>
</feature>
<reference evidence="13" key="1">
    <citation type="submission" date="2016-10" db="EMBL/GenBank/DDBJ databases">
        <authorList>
            <person name="Varghese N."/>
            <person name="Submissions S."/>
        </authorList>
    </citation>
    <scope>NUCLEOTIDE SEQUENCE [LARGE SCALE GENOMIC DNA]</scope>
    <source>
        <strain evidence="13">CGMCC 1.6474</strain>
    </source>
</reference>
<dbReference type="InterPro" id="IPR025404">
    <property type="entry name" value="DUF4130"/>
</dbReference>
<gene>
    <name evidence="12" type="ORF">SAMN04488125_10254</name>
</gene>
<evidence type="ECO:0000256" key="9">
    <source>
        <dbReference type="ARBA" id="ARBA00023204"/>
    </source>
</evidence>
<dbReference type="Pfam" id="PF03167">
    <property type="entry name" value="UDG"/>
    <property type="match status" value="1"/>
</dbReference>